<evidence type="ECO:0000256" key="6">
    <source>
        <dbReference type="PROSITE-ProRule" id="PRU01091"/>
    </source>
</evidence>
<dbReference type="InterPro" id="IPR019734">
    <property type="entry name" value="TPR_rpt"/>
</dbReference>
<reference evidence="9 10" key="1">
    <citation type="submission" date="2020-08" db="EMBL/GenBank/DDBJ databases">
        <title>Whole-Genome Sequence of French Clinical Streptomyces mexicanus Strain Q0842.</title>
        <authorList>
            <person name="Boxberger M."/>
            <person name="La Scola B."/>
        </authorList>
    </citation>
    <scope>NUCLEOTIDE SEQUENCE [LARGE SCALE GENOMIC DNA]</scope>
    <source>
        <strain evidence="9 10">Marseille-Q0842</strain>
    </source>
</reference>
<organism evidence="9 10">
    <name type="scientific">Streptomyces mexicanus</name>
    <dbReference type="NCBI Taxonomy" id="178566"/>
    <lineage>
        <taxon>Bacteria</taxon>
        <taxon>Bacillati</taxon>
        <taxon>Actinomycetota</taxon>
        <taxon>Actinomycetes</taxon>
        <taxon>Kitasatosporales</taxon>
        <taxon>Streptomycetaceae</taxon>
        <taxon>Streptomyces</taxon>
    </lineage>
</organism>
<dbReference type="InterPro" id="IPR011990">
    <property type="entry name" value="TPR-like_helical_dom_sf"/>
</dbReference>
<dbReference type="InterPro" id="IPR001867">
    <property type="entry name" value="OmpR/PhoB-type_DNA-bd"/>
</dbReference>
<dbReference type="Pfam" id="PF00486">
    <property type="entry name" value="Trans_reg_C"/>
    <property type="match status" value="1"/>
</dbReference>
<keyword evidence="4 6" id="KW-0238">DNA-binding</keyword>
<dbReference type="GO" id="GO:0000160">
    <property type="term" value="P:phosphorelay signal transduction system"/>
    <property type="evidence" value="ECO:0007669"/>
    <property type="project" value="UniProtKB-KW"/>
</dbReference>
<dbReference type="SUPFAM" id="SSF46894">
    <property type="entry name" value="C-terminal effector domain of the bipartite response regulators"/>
    <property type="match status" value="1"/>
</dbReference>
<evidence type="ECO:0000313" key="9">
    <source>
        <dbReference type="EMBL" id="MBC2866196.1"/>
    </source>
</evidence>
<evidence type="ECO:0000259" key="8">
    <source>
        <dbReference type="PROSITE" id="PS51755"/>
    </source>
</evidence>
<dbReference type="GO" id="GO:0006355">
    <property type="term" value="P:regulation of DNA-templated transcription"/>
    <property type="evidence" value="ECO:0007669"/>
    <property type="project" value="InterPro"/>
</dbReference>
<name>A0A7X1I0E5_9ACTN</name>
<dbReference type="Gene3D" id="3.40.50.300">
    <property type="entry name" value="P-loop containing nucleotide triphosphate hydrolases"/>
    <property type="match status" value="1"/>
</dbReference>
<dbReference type="InterPro" id="IPR027417">
    <property type="entry name" value="P-loop_NTPase"/>
</dbReference>
<evidence type="ECO:0000313" key="10">
    <source>
        <dbReference type="Proteomes" id="UP000517694"/>
    </source>
</evidence>
<dbReference type="PROSITE" id="PS51755">
    <property type="entry name" value="OMPR_PHOB"/>
    <property type="match status" value="1"/>
</dbReference>
<evidence type="ECO:0000256" key="1">
    <source>
        <dbReference type="ARBA" id="ARBA00005820"/>
    </source>
</evidence>
<dbReference type="SMART" id="SM01043">
    <property type="entry name" value="BTAD"/>
    <property type="match status" value="1"/>
</dbReference>
<dbReference type="SUPFAM" id="SSF48452">
    <property type="entry name" value="TPR-like"/>
    <property type="match status" value="2"/>
</dbReference>
<feature type="compositionally biased region" description="Basic and acidic residues" evidence="7">
    <location>
        <begin position="1006"/>
        <end position="1027"/>
    </location>
</feature>
<dbReference type="PANTHER" id="PTHR35807:SF1">
    <property type="entry name" value="TRANSCRIPTIONAL REGULATOR REDD"/>
    <property type="match status" value="1"/>
</dbReference>
<gene>
    <name evidence="9" type="ORF">H1R13_14725</name>
</gene>
<evidence type="ECO:0000256" key="4">
    <source>
        <dbReference type="ARBA" id="ARBA00023125"/>
    </source>
</evidence>
<evidence type="ECO:0000256" key="2">
    <source>
        <dbReference type="ARBA" id="ARBA00023012"/>
    </source>
</evidence>
<dbReference type="GO" id="GO:0003677">
    <property type="term" value="F:DNA binding"/>
    <property type="evidence" value="ECO:0007669"/>
    <property type="project" value="UniProtKB-UniRule"/>
</dbReference>
<sequence length="1027" mass="113042">MGEGLRFEVLGPVTVTAQGVGLPIGGARQRTVLALLLLNLGRIVPVDTLVDAVWNDRPPATARTQIAIVIAALRKTFKSRGAAEDIIVTAHPGYLLRPDGHSVDLLDFTRLVKTAETAVQQGRRAEAAEAYAQALALWRGPAFAGISSPVVEDEAARLEGHRLNAYDDATAVQLELGNHHDLVPELTAVVREHPLRERTRHHLMLAQHRSGRRAEAMATFRQARKQFIEELGLEPGPDLQELHDAILRDDPSLAPAPAVPATEQQRADTVVVPSELPPDVAGFTGRERELALLDTLVSDRDRQHGPAIGLITGIAGVGKTGLAVRWSHRAAAHFPDGRLFADLRGYDEHHQPTPARDAMSRFLRSLGVPSDQIPTHAEDLVALYRSVLAERQVLLVLDNVRSFAQIQPLLPGSGGCAVLVTSREQLEELVTWPQDARVHLGVLPSTDAVELFGRIVGDERIASARADTRHLAELCDRLPLALRIAAARLASKPHWTVRHLVTRLGDERRRLDELSQGAAQVRASFELSYRYLSEEAARLYRRLGLLDVPDFAAWVGGALLDLDVLDAERIMEDLVDAQFLEVVGVDATGRLRYRLQNLMRLYARERAQQEEPEPERRAARERAFRTWLALAEEAHRREYGGHFSIVHGRAPRRHLDPIHTDELLSSPLEWLEAERLSLVAAVTQSAELEMGELAWDLTVSAAVLFETRHYLDDWQQCAEAALAAARRGGDLRGQAAMLHQLGGVAQSYRQLAEAHARYSEAMELFDRAGEPHGLALTLRNLAILGLYSGELDLAMTRLERAGEVFRAVGDVSSEAHALDNMAQIELERGNTELAMKFGVEAVRIMETIDRGSKRGVAQTIHRLGRVHLARAEFGSAQAAFEQVRALVEAKSDLVGLAHALLGLGEARLGAGDVDGAEATLARALEVAERIDSPLVDGQIHLVLGEVHRRQGRPESAVEQAHAAHAVFLRAGSPHWRARAEQLLSRLEERPAERLTERMEGQLTERPVGRPAERTAERPVRPERSASG</sequence>
<dbReference type="SMART" id="SM00028">
    <property type="entry name" value="TPR"/>
    <property type="match status" value="5"/>
</dbReference>
<dbReference type="EMBL" id="JACMHY010000005">
    <property type="protein sequence ID" value="MBC2866196.1"/>
    <property type="molecule type" value="Genomic_DNA"/>
</dbReference>
<dbReference type="InterPro" id="IPR051677">
    <property type="entry name" value="AfsR-DnrI-RedD_regulator"/>
</dbReference>
<dbReference type="Gene3D" id="1.25.40.10">
    <property type="entry name" value="Tetratricopeptide repeat domain"/>
    <property type="match status" value="3"/>
</dbReference>
<dbReference type="InterPro" id="IPR016032">
    <property type="entry name" value="Sig_transdc_resp-reg_C-effctor"/>
</dbReference>
<comment type="caution">
    <text evidence="9">The sequence shown here is derived from an EMBL/GenBank/DDBJ whole genome shotgun (WGS) entry which is preliminary data.</text>
</comment>
<dbReference type="SMART" id="SM00862">
    <property type="entry name" value="Trans_reg_C"/>
    <property type="match status" value="1"/>
</dbReference>
<dbReference type="GO" id="GO:0043531">
    <property type="term" value="F:ADP binding"/>
    <property type="evidence" value="ECO:0007669"/>
    <property type="project" value="InterPro"/>
</dbReference>
<keyword evidence="5" id="KW-0804">Transcription</keyword>
<evidence type="ECO:0000256" key="5">
    <source>
        <dbReference type="ARBA" id="ARBA00023163"/>
    </source>
</evidence>
<evidence type="ECO:0000256" key="3">
    <source>
        <dbReference type="ARBA" id="ARBA00023015"/>
    </source>
</evidence>
<dbReference type="Gene3D" id="1.10.10.10">
    <property type="entry name" value="Winged helix-like DNA-binding domain superfamily/Winged helix DNA-binding domain"/>
    <property type="match status" value="1"/>
</dbReference>
<dbReference type="Pfam" id="PF03704">
    <property type="entry name" value="BTAD"/>
    <property type="match status" value="1"/>
</dbReference>
<dbReference type="AlphaFoldDB" id="A0A7X1I0E5"/>
<dbReference type="PRINTS" id="PR00364">
    <property type="entry name" value="DISEASERSIST"/>
</dbReference>
<dbReference type="InterPro" id="IPR005158">
    <property type="entry name" value="BTAD"/>
</dbReference>
<dbReference type="CDD" id="cd15831">
    <property type="entry name" value="BTAD"/>
    <property type="match status" value="1"/>
</dbReference>
<keyword evidence="3" id="KW-0805">Transcription regulation</keyword>
<protein>
    <submittedName>
        <fullName evidence="9">Winged helix-turn-helix domain-containing protein</fullName>
    </submittedName>
</protein>
<dbReference type="SUPFAM" id="SSF52540">
    <property type="entry name" value="P-loop containing nucleoside triphosphate hydrolases"/>
    <property type="match status" value="1"/>
</dbReference>
<feature type="region of interest" description="Disordered" evidence="7">
    <location>
        <begin position="991"/>
        <end position="1027"/>
    </location>
</feature>
<dbReference type="Proteomes" id="UP000517694">
    <property type="component" value="Unassembled WGS sequence"/>
</dbReference>
<accession>A0A7X1I0E5</accession>
<dbReference type="PANTHER" id="PTHR35807">
    <property type="entry name" value="TRANSCRIPTIONAL REGULATOR REDD-RELATED"/>
    <property type="match status" value="1"/>
</dbReference>
<dbReference type="InterPro" id="IPR036388">
    <property type="entry name" value="WH-like_DNA-bd_sf"/>
</dbReference>
<keyword evidence="10" id="KW-1185">Reference proteome</keyword>
<comment type="similarity">
    <text evidence="1">Belongs to the AfsR/DnrI/RedD regulatory family.</text>
</comment>
<proteinExistence type="inferred from homology"/>
<keyword evidence="2" id="KW-0902">Two-component regulatory system</keyword>
<feature type="domain" description="OmpR/PhoB-type" evidence="8">
    <location>
        <begin position="1"/>
        <end position="98"/>
    </location>
</feature>
<feature type="DNA-binding region" description="OmpR/PhoB-type" evidence="6">
    <location>
        <begin position="1"/>
        <end position="98"/>
    </location>
</feature>
<evidence type="ECO:0000256" key="7">
    <source>
        <dbReference type="SAM" id="MobiDB-lite"/>
    </source>
</evidence>